<dbReference type="AlphaFoldDB" id="A0A3M7L756"/>
<feature type="region of interest" description="Disordered" evidence="1">
    <location>
        <begin position="1"/>
        <end position="69"/>
    </location>
</feature>
<organism evidence="2 3">
    <name type="scientific">Auxenochlorella protothecoides</name>
    <name type="common">Green microalga</name>
    <name type="synonym">Chlorella protothecoides</name>
    <dbReference type="NCBI Taxonomy" id="3075"/>
    <lineage>
        <taxon>Eukaryota</taxon>
        <taxon>Viridiplantae</taxon>
        <taxon>Chlorophyta</taxon>
        <taxon>core chlorophytes</taxon>
        <taxon>Trebouxiophyceae</taxon>
        <taxon>Chlorellales</taxon>
        <taxon>Chlorellaceae</taxon>
        <taxon>Auxenochlorella</taxon>
    </lineage>
</organism>
<evidence type="ECO:0000313" key="3">
    <source>
        <dbReference type="Proteomes" id="UP000279271"/>
    </source>
</evidence>
<dbReference type="EMBL" id="QOKY01000070">
    <property type="protein sequence ID" value="RMZ57780.1"/>
    <property type="molecule type" value="Genomic_DNA"/>
</dbReference>
<feature type="non-terminal residue" evidence="2">
    <location>
        <position position="1"/>
    </location>
</feature>
<reference evidence="3" key="1">
    <citation type="journal article" date="2018" name="Algal Res.">
        <title>Characterization of plant carbon substrate utilization by Auxenochlorella protothecoides.</title>
        <authorList>
            <person name="Vogler B.W."/>
            <person name="Starkenburg S.R."/>
            <person name="Sudasinghe N."/>
            <person name="Schambach J.Y."/>
            <person name="Rollin J.A."/>
            <person name="Pattathil S."/>
            <person name="Barry A.N."/>
        </authorList>
    </citation>
    <scope>NUCLEOTIDE SEQUENCE [LARGE SCALE GENOMIC DNA]</scope>
    <source>
        <strain evidence="3">UTEX 25</strain>
    </source>
</reference>
<accession>A0A3M7L756</accession>
<feature type="compositionally biased region" description="Low complexity" evidence="1">
    <location>
        <begin position="29"/>
        <end position="59"/>
    </location>
</feature>
<comment type="caution">
    <text evidence="2">The sequence shown here is derived from an EMBL/GenBank/DDBJ whole genome shotgun (WGS) entry which is preliminary data.</text>
</comment>
<evidence type="ECO:0000313" key="2">
    <source>
        <dbReference type="EMBL" id="RMZ57780.1"/>
    </source>
</evidence>
<feature type="non-terminal residue" evidence="2">
    <location>
        <position position="84"/>
    </location>
</feature>
<protein>
    <submittedName>
        <fullName evidence="2">Uncharacterized protein</fullName>
    </submittedName>
</protein>
<feature type="compositionally biased region" description="Low complexity" evidence="1">
    <location>
        <begin position="1"/>
        <end position="11"/>
    </location>
</feature>
<evidence type="ECO:0000256" key="1">
    <source>
        <dbReference type="SAM" id="MobiDB-lite"/>
    </source>
</evidence>
<sequence>RHPGGAALRGPRGAGAGPRAGHAGRRPVGRQLLQRRQQPRGVPLPPRAVAGARGAAAAPGRGGGPHARWRPAIALLRLARGRRR</sequence>
<dbReference type="Proteomes" id="UP000279271">
    <property type="component" value="Unassembled WGS sequence"/>
</dbReference>
<gene>
    <name evidence="2" type="ORF">APUTEX25_002153</name>
</gene>
<name>A0A3M7L756_AUXPR</name>
<proteinExistence type="predicted"/>